<evidence type="ECO:0000313" key="3">
    <source>
        <dbReference type="Proteomes" id="UP000267821"/>
    </source>
</evidence>
<organism evidence="2 3">
    <name type="scientific">Terfezia boudieri ATCC MYA-4762</name>
    <dbReference type="NCBI Taxonomy" id="1051890"/>
    <lineage>
        <taxon>Eukaryota</taxon>
        <taxon>Fungi</taxon>
        <taxon>Dikarya</taxon>
        <taxon>Ascomycota</taxon>
        <taxon>Pezizomycotina</taxon>
        <taxon>Pezizomycetes</taxon>
        <taxon>Pezizales</taxon>
        <taxon>Pezizaceae</taxon>
        <taxon>Terfezia</taxon>
    </lineage>
</organism>
<keyword evidence="3" id="KW-1185">Reference proteome</keyword>
<gene>
    <name evidence="2" type="ORF">L211DRAFT_853493</name>
</gene>
<dbReference type="EMBL" id="ML121598">
    <property type="protein sequence ID" value="RPB19083.1"/>
    <property type="molecule type" value="Genomic_DNA"/>
</dbReference>
<evidence type="ECO:0000256" key="1">
    <source>
        <dbReference type="SAM" id="MobiDB-lite"/>
    </source>
</evidence>
<name>A0A3N4L896_9PEZI</name>
<dbReference type="AlphaFoldDB" id="A0A3N4L896"/>
<protein>
    <submittedName>
        <fullName evidence="2">Uncharacterized protein</fullName>
    </submittedName>
</protein>
<dbReference type="Proteomes" id="UP000267821">
    <property type="component" value="Unassembled WGS sequence"/>
</dbReference>
<sequence>MSAQDHHTLEEQQEQSQSERKRIRYTPELKLKLIQLCIQNGDRYIETTPEDDFRSYIRTLFLSFTECIIGNGSTIRRKVADIVISAVTSLLQLHPTQQHNTISTQQHNTISTQQHNTISTQQHNTISTQQHNDLNSIAQYDLNSAAQYDPTQQHDTIQLIEQYDLNMCYCVTPDPLKHWEAAY</sequence>
<dbReference type="InParanoid" id="A0A3N4L896"/>
<proteinExistence type="predicted"/>
<evidence type="ECO:0000313" key="2">
    <source>
        <dbReference type="EMBL" id="RPB19083.1"/>
    </source>
</evidence>
<feature type="compositionally biased region" description="Basic and acidic residues" evidence="1">
    <location>
        <begin position="1"/>
        <end position="10"/>
    </location>
</feature>
<accession>A0A3N4L896</accession>
<reference evidence="2 3" key="1">
    <citation type="journal article" date="2018" name="Nat. Ecol. Evol.">
        <title>Pezizomycetes genomes reveal the molecular basis of ectomycorrhizal truffle lifestyle.</title>
        <authorList>
            <person name="Murat C."/>
            <person name="Payen T."/>
            <person name="Noel B."/>
            <person name="Kuo A."/>
            <person name="Morin E."/>
            <person name="Chen J."/>
            <person name="Kohler A."/>
            <person name="Krizsan K."/>
            <person name="Balestrini R."/>
            <person name="Da Silva C."/>
            <person name="Montanini B."/>
            <person name="Hainaut M."/>
            <person name="Levati E."/>
            <person name="Barry K.W."/>
            <person name="Belfiori B."/>
            <person name="Cichocki N."/>
            <person name="Clum A."/>
            <person name="Dockter R.B."/>
            <person name="Fauchery L."/>
            <person name="Guy J."/>
            <person name="Iotti M."/>
            <person name="Le Tacon F."/>
            <person name="Lindquist E.A."/>
            <person name="Lipzen A."/>
            <person name="Malagnac F."/>
            <person name="Mello A."/>
            <person name="Molinier V."/>
            <person name="Miyauchi S."/>
            <person name="Poulain J."/>
            <person name="Riccioni C."/>
            <person name="Rubini A."/>
            <person name="Sitrit Y."/>
            <person name="Splivallo R."/>
            <person name="Traeger S."/>
            <person name="Wang M."/>
            <person name="Zifcakova L."/>
            <person name="Wipf D."/>
            <person name="Zambonelli A."/>
            <person name="Paolocci F."/>
            <person name="Nowrousian M."/>
            <person name="Ottonello S."/>
            <person name="Baldrian P."/>
            <person name="Spatafora J.W."/>
            <person name="Henrissat B."/>
            <person name="Nagy L.G."/>
            <person name="Aury J.M."/>
            <person name="Wincker P."/>
            <person name="Grigoriev I.V."/>
            <person name="Bonfante P."/>
            <person name="Martin F.M."/>
        </authorList>
    </citation>
    <scope>NUCLEOTIDE SEQUENCE [LARGE SCALE GENOMIC DNA]</scope>
    <source>
        <strain evidence="2 3">ATCC MYA-4762</strain>
    </source>
</reference>
<feature type="region of interest" description="Disordered" evidence="1">
    <location>
        <begin position="1"/>
        <end position="22"/>
    </location>
</feature>